<dbReference type="Proteomes" id="UP000607397">
    <property type="component" value="Unassembled WGS sequence"/>
</dbReference>
<dbReference type="EMBL" id="WVIC01000044">
    <property type="protein sequence ID" value="NCJ08229.1"/>
    <property type="molecule type" value="Genomic_DNA"/>
</dbReference>
<accession>A0A8K2A9F8</accession>
<gene>
    <name evidence="1" type="ORF">GS597_17290</name>
</gene>
<organism evidence="1 2">
    <name type="scientific">Petrachloros mirabilis ULC683</name>
    <dbReference type="NCBI Taxonomy" id="2781853"/>
    <lineage>
        <taxon>Bacteria</taxon>
        <taxon>Bacillati</taxon>
        <taxon>Cyanobacteriota</taxon>
        <taxon>Cyanophyceae</taxon>
        <taxon>Synechococcales</taxon>
        <taxon>Petrachlorosaceae</taxon>
        <taxon>Petrachloros</taxon>
        <taxon>Petrachloros mirabilis</taxon>
    </lineage>
</organism>
<reference evidence="1" key="1">
    <citation type="submission" date="2019-12" db="EMBL/GenBank/DDBJ databases">
        <title>High-Quality draft genome sequences of three cyanobacteria isolated from the limestone walls of the Old Cathedral of Coimbra.</title>
        <authorList>
            <person name="Tiago I."/>
            <person name="Soares F."/>
            <person name="Portugal A."/>
        </authorList>
    </citation>
    <scope>NUCLEOTIDE SEQUENCE [LARGE SCALE GENOMIC DNA]</scope>
    <source>
        <strain evidence="1">C</strain>
    </source>
</reference>
<comment type="caution">
    <text evidence="1">The sequence shown here is derived from an EMBL/GenBank/DDBJ whole genome shotgun (WGS) entry which is preliminary data.</text>
</comment>
<evidence type="ECO:0000313" key="1">
    <source>
        <dbReference type="EMBL" id="NCJ08229.1"/>
    </source>
</evidence>
<dbReference type="RefSeq" id="WP_161826703.1">
    <property type="nucleotide sequence ID" value="NZ_WVIC01000044.1"/>
</dbReference>
<name>A0A8K2A9F8_9CYAN</name>
<dbReference type="AlphaFoldDB" id="A0A8K2A9F8"/>
<proteinExistence type="predicted"/>
<evidence type="ECO:0000313" key="2">
    <source>
        <dbReference type="Proteomes" id="UP000607397"/>
    </source>
</evidence>
<keyword evidence="2" id="KW-1185">Reference proteome</keyword>
<sequence>MRYSGSHLSEVRQDASVQQILLMSQLRDVEARLDGVGVVRSPYDGTIKKIKWLSQTDQDLLTEVTITSIPDRKN</sequence>
<protein>
    <submittedName>
        <fullName evidence="1">Uncharacterized protein</fullName>
    </submittedName>
</protein>